<dbReference type="InterPro" id="IPR000795">
    <property type="entry name" value="T_Tr_GTP-bd_dom"/>
</dbReference>
<dbReference type="InterPro" id="IPR036925">
    <property type="entry name" value="TIF_IF2_dom3_sf"/>
</dbReference>
<dbReference type="PROSITE" id="PS51722">
    <property type="entry name" value="G_TR_2"/>
    <property type="match status" value="1"/>
</dbReference>
<keyword evidence="7" id="KW-0963">Cytoplasm</keyword>
<dbReference type="Gene3D" id="3.40.50.300">
    <property type="entry name" value="P-loop containing nucleotide triphosphate hydrolases"/>
    <property type="match status" value="1"/>
</dbReference>
<dbReference type="SUPFAM" id="SSF52540">
    <property type="entry name" value="P-loop containing nucleoside triphosphate hydrolases"/>
    <property type="match status" value="1"/>
</dbReference>
<dbReference type="Gene3D" id="2.40.30.10">
    <property type="entry name" value="Translation factors"/>
    <property type="match status" value="2"/>
</dbReference>
<dbReference type="Proteomes" id="UP000231267">
    <property type="component" value="Unassembled WGS sequence"/>
</dbReference>
<dbReference type="InterPro" id="IPR000178">
    <property type="entry name" value="TF_IF2_bacterial-like"/>
</dbReference>
<dbReference type="InterPro" id="IPR027417">
    <property type="entry name" value="P-loop_NTPase"/>
</dbReference>
<dbReference type="EMBL" id="PFGP01000066">
    <property type="protein sequence ID" value="PIW66500.1"/>
    <property type="molecule type" value="Genomic_DNA"/>
</dbReference>
<dbReference type="InterPro" id="IPR006847">
    <property type="entry name" value="IF2_N"/>
</dbReference>
<comment type="subcellular location">
    <subcellularLocation>
        <location evidence="7">Cytoplasm</location>
    </subcellularLocation>
</comment>
<dbReference type="PANTHER" id="PTHR43381:SF5">
    <property type="entry name" value="TR-TYPE G DOMAIN-CONTAINING PROTEIN"/>
    <property type="match status" value="1"/>
</dbReference>
<gene>
    <name evidence="7" type="primary">infB</name>
    <name evidence="10" type="ORF">COW11_02935</name>
</gene>
<dbReference type="InterPro" id="IPR044145">
    <property type="entry name" value="IF2_II"/>
</dbReference>
<comment type="similarity">
    <text evidence="1 7 8">Belongs to the TRAFAC class translation factor GTPase superfamily. Classic translation factor GTPase family. IF-2 subfamily.</text>
</comment>
<feature type="binding site" evidence="7">
    <location>
        <begin position="318"/>
        <end position="321"/>
    </location>
    <ligand>
        <name>GTP</name>
        <dbReference type="ChEBI" id="CHEBI:37565"/>
    </ligand>
</feature>
<reference evidence="10 11" key="1">
    <citation type="submission" date="2017-09" db="EMBL/GenBank/DDBJ databases">
        <title>Depth-based differentiation of microbial function through sediment-hosted aquifers and enrichment of novel symbionts in the deep terrestrial subsurface.</title>
        <authorList>
            <person name="Probst A.J."/>
            <person name="Ladd B."/>
            <person name="Jarett J.K."/>
            <person name="Geller-Mcgrath D.E."/>
            <person name="Sieber C.M."/>
            <person name="Emerson J.B."/>
            <person name="Anantharaman K."/>
            <person name="Thomas B.C."/>
            <person name="Malmstrom R."/>
            <person name="Stieglmeier M."/>
            <person name="Klingl A."/>
            <person name="Woyke T."/>
            <person name="Ryan C.M."/>
            <person name="Banfield J.F."/>
        </authorList>
    </citation>
    <scope>NUCLEOTIDE SEQUENCE [LARGE SCALE GENOMIC DNA]</scope>
    <source>
        <strain evidence="10">CG12_big_fil_rev_8_21_14_0_65_43_15</strain>
    </source>
</reference>
<feature type="binding site" evidence="7">
    <location>
        <begin position="218"/>
        <end position="225"/>
    </location>
    <ligand>
        <name>GTP</name>
        <dbReference type="ChEBI" id="CHEBI:37565"/>
    </ligand>
</feature>
<evidence type="ECO:0000256" key="5">
    <source>
        <dbReference type="ARBA" id="ARBA00022917"/>
    </source>
</evidence>
<keyword evidence="5 7" id="KW-0648">Protein biosynthesis</keyword>
<name>A0A2J0LKD1_9BACT</name>
<evidence type="ECO:0000256" key="3">
    <source>
        <dbReference type="ARBA" id="ARBA00022540"/>
    </source>
</evidence>
<dbReference type="InterPro" id="IPR015760">
    <property type="entry name" value="TIF_IF2"/>
</dbReference>
<accession>A0A2J0LKD1</accession>
<dbReference type="SUPFAM" id="SSF52156">
    <property type="entry name" value="Initiation factor IF2/eIF5b, domain 3"/>
    <property type="match status" value="1"/>
</dbReference>
<dbReference type="Pfam" id="PF11987">
    <property type="entry name" value="IF-2"/>
    <property type="match status" value="1"/>
</dbReference>
<dbReference type="SUPFAM" id="SSF50447">
    <property type="entry name" value="Translation proteins"/>
    <property type="match status" value="2"/>
</dbReference>
<organism evidence="10 11">
    <name type="scientific">Candidatus Taenaricola geysiri</name>
    <dbReference type="NCBI Taxonomy" id="1974752"/>
    <lineage>
        <taxon>Bacteria</taxon>
        <taxon>Pseudomonadati</taxon>
        <taxon>Candidatus Omnitrophota</taxon>
        <taxon>Candidatus Taenaricola</taxon>
    </lineage>
</organism>
<dbReference type="NCBIfam" id="TIGR00231">
    <property type="entry name" value="small_GTP"/>
    <property type="match status" value="1"/>
</dbReference>
<feature type="region of interest" description="G-domain" evidence="7">
    <location>
        <begin position="212"/>
        <end position="360"/>
    </location>
</feature>
<dbReference type="PANTHER" id="PTHR43381">
    <property type="entry name" value="TRANSLATION INITIATION FACTOR IF-2-RELATED"/>
    <property type="match status" value="1"/>
</dbReference>
<dbReference type="Pfam" id="PF22042">
    <property type="entry name" value="EF-G_D2"/>
    <property type="match status" value="1"/>
</dbReference>
<dbReference type="GO" id="GO:0003924">
    <property type="term" value="F:GTPase activity"/>
    <property type="evidence" value="ECO:0007669"/>
    <property type="project" value="UniProtKB-UniRule"/>
</dbReference>
<evidence type="ECO:0000256" key="7">
    <source>
        <dbReference type="HAMAP-Rule" id="MF_00100"/>
    </source>
</evidence>
<dbReference type="AlphaFoldDB" id="A0A2J0LKD1"/>
<feature type="binding site" evidence="7">
    <location>
        <begin position="264"/>
        <end position="268"/>
    </location>
    <ligand>
        <name>GTP</name>
        <dbReference type="ChEBI" id="CHEBI:37565"/>
    </ligand>
</feature>
<evidence type="ECO:0000259" key="9">
    <source>
        <dbReference type="PROSITE" id="PS51722"/>
    </source>
</evidence>
<dbReference type="CDD" id="cd03702">
    <property type="entry name" value="IF2_mtIF2_II"/>
    <property type="match status" value="1"/>
</dbReference>
<dbReference type="FunFam" id="2.40.30.10:FF:000008">
    <property type="entry name" value="Translation initiation factor IF-2"/>
    <property type="match status" value="1"/>
</dbReference>
<dbReference type="PROSITE" id="PS01176">
    <property type="entry name" value="IF2"/>
    <property type="match status" value="1"/>
</dbReference>
<keyword evidence="4 7" id="KW-0547">Nucleotide-binding</keyword>
<evidence type="ECO:0000256" key="4">
    <source>
        <dbReference type="ARBA" id="ARBA00022741"/>
    </source>
</evidence>
<dbReference type="GO" id="GO:0005525">
    <property type="term" value="F:GTP binding"/>
    <property type="evidence" value="ECO:0007669"/>
    <property type="project" value="UniProtKB-KW"/>
</dbReference>
<dbReference type="HAMAP" id="MF_00100_B">
    <property type="entry name" value="IF_2_B"/>
    <property type="match status" value="1"/>
</dbReference>
<evidence type="ECO:0000256" key="6">
    <source>
        <dbReference type="ARBA" id="ARBA00023134"/>
    </source>
</evidence>
<dbReference type="InterPro" id="IPR023115">
    <property type="entry name" value="TIF_IF2_dom3"/>
</dbReference>
<dbReference type="InterPro" id="IPR053905">
    <property type="entry name" value="EF-G-like_DII"/>
</dbReference>
<keyword evidence="6 7" id="KW-0342">GTP-binding</keyword>
<dbReference type="Gene3D" id="3.40.50.10050">
    <property type="entry name" value="Translation initiation factor IF- 2, domain 3"/>
    <property type="match status" value="1"/>
</dbReference>
<dbReference type="CDD" id="cd03692">
    <property type="entry name" value="mtIF2_IVc"/>
    <property type="match status" value="1"/>
</dbReference>
<dbReference type="CDD" id="cd01887">
    <property type="entry name" value="IF2_eIF5B"/>
    <property type="match status" value="1"/>
</dbReference>
<evidence type="ECO:0000313" key="11">
    <source>
        <dbReference type="Proteomes" id="UP000231267"/>
    </source>
</evidence>
<dbReference type="InterPro" id="IPR005225">
    <property type="entry name" value="Small_GTP-bd"/>
</dbReference>
<protein>
    <recommendedName>
        <fullName evidence="2 7">Translation initiation factor IF-2</fullName>
    </recommendedName>
</protein>
<evidence type="ECO:0000256" key="2">
    <source>
        <dbReference type="ARBA" id="ARBA00020675"/>
    </source>
</evidence>
<dbReference type="GO" id="GO:0005829">
    <property type="term" value="C:cytosol"/>
    <property type="evidence" value="ECO:0007669"/>
    <property type="project" value="TreeGrafter"/>
</dbReference>
<evidence type="ECO:0000256" key="1">
    <source>
        <dbReference type="ARBA" id="ARBA00007733"/>
    </source>
</evidence>
<dbReference type="Pfam" id="PF04760">
    <property type="entry name" value="IF2_N"/>
    <property type="match status" value="1"/>
</dbReference>
<comment type="function">
    <text evidence="7 8">One of the essential components for the initiation of protein synthesis. Protects formylmethionyl-tRNA from spontaneous hydrolysis and promotes its binding to the 30S ribosomal subunits. Also involved in the hydrolysis of GTP during the formation of the 70S ribosomal complex.</text>
</comment>
<keyword evidence="3 7" id="KW-0396">Initiation factor</keyword>
<feature type="domain" description="Tr-type G" evidence="9">
    <location>
        <begin position="209"/>
        <end position="378"/>
    </location>
</feature>
<sequence>MEKKAKAKIKKTISKAKPAAAKKVVKKALKAVVVKKKPVPAVKKPVKKPIEIAVKKPVEPVKEPVKKPVAAPVGLREGKFEVFIPKFKVKQKARPRQHAAVHPPEEQIKQDIEQVVVEQQPAVEKELREVQVGFPVSVKELASKLQIKPSDIISRFMKKGALVTMNQSLDGEAASSIAIDFGFKLLRAATQEEEFLNQHKEDEKKNLIPRSPVVTLMGHVDHGKTSLLDAIRKSNVTEREAGGITQHIGAYRVNTPKGAITFLDTPGHEAFTAMRARGAVATDIVILVVAADDGVMPQTIEAIDHAKAANVPIVVAVNKIDMPGADIDKVKKQLNQLGLRSEDWGGKTIITGVSAKTGQGVDQLLEMVLLEAEMLELKANIDKLASGVVIEGRLSRGSGAVATVLVKSGTLKEGDNIIIGNHYGKIRAMINDKAERLDKALPGIPVEISGLSGVPEAGEQFYALEDEKKAREIFQQKQLLLRQEKLAPTSKKITLEDIYAQSKAGKIKELKIIIKTDVQGSLEALADNLIKMSTEEVKLDIIHSGVGAISDADIILAAASNAIVIGFNAGVSPQADERIKKEGVDVRFYRIIYDIISDVKSAMEGLLEPRIEEVFEGRAMVKQVFGVSKVGVIAGCMMQKGRIGRTDSCKLIRDGKEIYNGKINSLKRFKDDVKEVREGFECGIGLANFTDLKSGDTIEAFIIRKTARTL</sequence>
<dbReference type="FunFam" id="2.40.30.10:FF:000007">
    <property type="entry name" value="Translation initiation factor IF-2"/>
    <property type="match status" value="1"/>
</dbReference>
<dbReference type="FunFam" id="3.40.50.300:FF:000019">
    <property type="entry name" value="Translation initiation factor IF-2"/>
    <property type="match status" value="1"/>
</dbReference>
<dbReference type="NCBIfam" id="TIGR00487">
    <property type="entry name" value="IF-2"/>
    <property type="match status" value="1"/>
</dbReference>
<dbReference type="Pfam" id="PF00009">
    <property type="entry name" value="GTP_EFTU"/>
    <property type="match status" value="1"/>
</dbReference>
<evidence type="ECO:0000256" key="8">
    <source>
        <dbReference type="RuleBase" id="RU000644"/>
    </source>
</evidence>
<evidence type="ECO:0000313" key="10">
    <source>
        <dbReference type="EMBL" id="PIW66500.1"/>
    </source>
</evidence>
<dbReference type="InterPro" id="IPR009000">
    <property type="entry name" value="Transl_B-barrel_sf"/>
</dbReference>
<dbReference type="FunFam" id="3.40.50.10050:FF:000001">
    <property type="entry name" value="Translation initiation factor IF-2"/>
    <property type="match status" value="1"/>
</dbReference>
<comment type="caution">
    <text evidence="10">The sequence shown here is derived from an EMBL/GenBank/DDBJ whole genome shotgun (WGS) entry which is preliminary data.</text>
</comment>
<dbReference type="GO" id="GO:0003743">
    <property type="term" value="F:translation initiation factor activity"/>
    <property type="evidence" value="ECO:0007669"/>
    <property type="project" value="UniProtKB-UniRule"/>
</dbReference>
<proteinExistence type="inferred from homology"/>